<reference evidence="2 3" key="2">
    <citation type="journal article" date="2022" name="Mar. Drugs">
        <title>Bioassay-Guided Fractionation Leads to the Detection of Cholic Acid Generated by the Rare Thalassomonas sp.</title>
        <authorList>
            <person name="Pheiffer F."/>
            <person name="Schneider Y.K."/>
            <person name="Hansen E.H."/>
            <person name="Andersen J.H."/>
            <person name="Isaksson J."/>
            <person name="Busche T."/>
            <person name="R C."/>
            <person name="Kalinowski J."/>
            <person name="Zyl L.V."/>
            <person name="Trindade M."/>
        </authorList>
    </citation>
    <scope>NUCLEOTIDE SEQUENCE [LARGE SCALE GENOMIC DNA]</scope>
    <source>
        <strain evidence="2 3">A5K-106</strain>
    </source>
</reference>
<dbReference type="Proteomes" id="UP000032568">
    <property type="component" value="Chromosome"/>
</dbReference>
<dbReference type="GO" id="GO:0008289">
    <property type="term" value="F:lipid binding"/>
    <property type="evidence" value="ECO:0007669"/>
    <property type="project" value="InterPro"/>
</dbReference>
<sequence>MMSYDMFRSAHLFHGIFALYLLLFSNLASARPATEMPLPASSMTADKPAAQNTWRLWRENKHSRVRYRAVTDSPLIEISAELRLSSTLSGFLLFLQDYPNIPNWLDNASQARLLAQISPRENIFITHFDGFWPVKAREMLIHSTYWQNPDLSVEIAVNDASHKLENNTKAIRIKIHKAHWQLTPQAGKQLEVHYRLIASPEGNLPLWLANKLSLGAMWKTLQALHQQLPLSTWQQKSIPGIKEQGQ</sequence>
<accession>A0AAE9YJW2</accession>
<reference evidence="2 3" key="1">
    <citation type="journal article" date="2015" name="Genome Announc.">
        <title>Draft Genome Sequences of Marine Isolates of Thalassomonas viridans and Thalassomonas actiniarum.</title>
        <authorList>
            <person name="Olonade I."/>
            <person name="van Zyl L.J."/>
            <person name="Trindade M."/>
        </authorList>
    </citation>
    <scope>NUCLEOTIDE SEQUENCE [LARGE SCALE GENOMIC DNA]</scope>
    <source>
        <strain evidence="2 3">A5K-106</strain>
    </source>
</reference>
<keyword evidence="3" id="KW-1185">Reference proteome</keyword>
<evidence type="ECO:0000259" key="1">
    <source>
        <dbReference type="Pfam" id="PF01852"/>
    </source>
</evidence>
<evidence type="ECO:0000313" key="3">
    <source>
        <dbReference type="Proteomes" id="UP000032568"/>
    </source>
</evidence>
<dbReference type="Pfam" id="PF01852">
    <property type="entry name" value="START"/>
    <property type="match status" value="1"/>
</dbReference>
<proteinExistence type="predicted"/>
<dbReference type="InterPro" id="IPR023393">
    <property type="entry name" value="START-like_dom_sf"/>
</dbReference>
<dbReference type="EMBL" id="CP059735">
    <property type="protein sequence ID" value="WDD96811.1"/>
    <property type="molecule type" value="Genomic_DNA"/>
</dbReference>
<dbReference type="SUPFAM" id="SSF55961">
    <property type="entry name" value="Bet v1-like"/>
    <property type="match status" value="1"/>
</dbReference>
<feature type="domain" description="START" evidence="1">
    <location>
        <begin position="50"/>
        <end position="223"/>
    </location>
</feature>
<name>A0AAE9YJW2_9GAMM</name>
<organism evidence="2 3">
    <name type="scientific">Thalassomonas actiniarum</name>
    <dbReference type="NCBI Taxonomy" id="485447"/>
    <lineage>
        <taxon>Bacteria</taxon>
        <taxon>Pseudomonadati</taxon>
        <taxon>Pseudomonadota</taxon>
        <taxon>Gammaproteobacteria</taxon>
        <taxon>Alteromonadales</taxon>
        <taxon>Colwelliaceae</taxon>
        <taxon>Thalassomonas</taxon>
    </lineage>
</organism>
<protein>
    <recommendedName>
        <fullName evidence="1">START domain-containing protein</fullName>
    </recommendedName>
</protein>
<dbReference type="InterPro" id="IPR002913">
    <property type="entry name" value="START_lipid-bd_dom"/>
</dbReference>
<dbReference type="KEGG" id="tact:SG35_015665"/>
<dbReference type="AlphaFoldDB" id="A0AAE9YJW2"/>
<gene>
    <name evidence="2" type="ORF">SG35_015665</name>
</gene>
<evidence type="ECO:0000313" key="2">
    <source>
        <dbReference type="EMBL" id="WDD96811.1"/>
    </source>
</evidence>
<dbReference type="Gene3D" id="3.30.530.20">
    <property type="match status" value="1"/>
</dbReference>